<dbReference type="Proteomes" id="UP000271098">
    <property type="component" value="Unassembled WGS sequence"/>
</dbReference>
<accession>A0A183ETP6</accession>
<dbReference type="EMBL" id="UYRT01100793">
    <property type="protein sequence ID" value="VDN42707.1"/>
    <property type="molecule type" value="Genomic_DNA"/>
</dbReference>
<dbReference type="WBParaSite" id="GPUH_0002436701-mRNA-1">
    <property type="protein sequence ID" value="GPUH_0002436701-mRNA-1"/>
    <property type="gene ID" value="GPUH_0002436701"/>
</dbReference>
<dbReference type="AlphaFoldDB" id="A0A183ETP6"/>
<evidence type="ECO:0000313" key="2">
    <source>
        <dbReference type="Proteomes" id="UP000271098"/>
    </source>
</evidence>
<evidence type="ECO:0000313" key="1">
    <source>
        <dbReference type="EMBL" id="VDN42707.1"/>
    </source>
</evidence>
<reference evidence="3" key="1">
    <citation type="submission" date="2016-06" db="UniProtKB">
        <authorList>
            <consortium name="WormBaseParasite"/>
        </authorList>
    </citation>
    <scope>IDENTIFICATION</scope>
</reference>
<reference evidence="1 2" key="2">
    <citation type="submission" date="2018-11" db="EMBL/GenBank/DDBJ databases">
        <authorList>
            <consortium name="Pathogen Informatics"/>
        </authorList>
    </citation>
    <scope>NUCLEOTIDE SEQUENCE [LARGE SCALE GENOMIC DNA]</scope>
</reference>
<protein>
    <submittedName>
        <fullName evidence="1 3">Uncharacterized protein</fullName>
    </submittedName>
</protein>
<organism evidence="3">
    <name type="scientific">Gongylonema pulchrum</name>
    <dbReference type="NCBI Taxonomy" id="637853"/>
    <lineage>
        <taxon>Eukaryota</taxon>
        <taxon>Metazoa</taxon>
        <taxon>Ecdysozoa</taxon>
        <taxon>Nematoda</taxon>
        <taxon>Chromadorea</taxon>
        <taxon>Rhabditida</taxon>
        <taxon>Spirurina</taxon>
        <taxon>Spiruromorpha</taxon>
        <taxon>Spiruroidea</taxon>
        <taxon>Gongylonematidae</taxon>
        <taxon>Gongylonema</taxon>
    </lineage>
</organism>
<evidence type="ECO:0000313" key="3">
    <source>
        <dbReference type="WBParaSite" id="GPUH_0002436701-mRNA-1"/>
    </source>
</evidence>
<keyword evidence="2" id="KW-1185">Reference proteome</keyword>
<dbReference type="OrthoDB" id="10006207at2759"/>
<name>A0A183ETP6_9BILA</name>
<gene>
    <name evidence="1" type="ORF">GPUH_LOCUS24337</name>
</gene>
<proteinExistence type="predicted"/>
<sequence>MTSSSGRRVSVASAAASAAASSLPSSVPSSSPKCFHWNGKHQLFILEMRNRLLIQRTDGVHWHLLRCIGGQKIAAGFVMYRMRNSTAEALTACYLIRVLVSFLPLS</sequence>